<evidence type="ECO:0000313" key="1">
    <source>
        <dbReference type="EMBL" id="GAE17259.1"/>
    </source>
</evidence>
<dbReference type="AlphaFoldDB" id="W4PDJ2"/>
<accession>W4PDJ2</accession>
<organism evidence="1 2">
    <name type="scientific">Bacteroides pyogenes JCM 6292</name>
    <dbReference type="NCBI Taxonomy" id="1235809"/>
    <lineage>
        <taxon>Bacteria</taxon>
        <taxon>Pseudomonadati</taxon>
        <taxon>Bacteroidota</taxon>
        <taxon>Bacteroidia</taxon>
        <taxon>Bacteroidales</taxon>
        <taxon>Bacteroidaceae</taxon>
        <taxon>Bacteroides</taxon>
    </lineage>
</organism>
<dbReference type="EMBL" id="BAIQ01000088">
    <property type="protein sequence ID" value="GAE17259.1"/>
    <property type="molecule type" value="Genomic_DNA"/>
</dbReference>
<protein>
    <submittedName>
        <fullName evidence="1">Uncharacterized protein</fullName>
    </submittedName>
</protein>
<proteinExistence type="predicted"/>
<dbReference type="Proteomes" id="UP000018861">
    <property type="component" value="Unassembled WGS sequence"/>
</dbReference>
<gene>
    <name evidence="1" type="ORF">JCM6292_3849</name>
</gene>
<name>W4PDJ2_9BACE</name>
<sequence length="65" mass="7170">MLSSAVVTTLLPGCVSKNVFENAFSPVVKLEFLSLPIRAMSANQMLRSFSSPLAAELERLLCHFR</sequence>
<comment type="caution">
    <text evidence="1">The sequence shown here is derived from an EMBL/GenBank/DDBJ whole genome shotgun (WGS) entry which is preliminary data.</text>
</comment>
<evidence type="ECO:0000313" key="2">
    <source>
        <dbReference type="Proteomes" id="UP000018861"/>
    </source>
</evidence>
<reference evidence="1 2" key="1">
    <citation type="journal article" date="2014" name="Genome Announc.">
        <title>Draft Genome Sequences of Three Strains of Bacteroides pyogenes Isolated from a Cat and Swine.</title>
        <authorList>
            <person name="Sakamoto M."/>
            <person name="Oshima K."/>
            <person name="Suda W."/>
            <person name="Kitamura K."/>
            <person name="Iida T."/>
            <person name="Hattori M."/>
            <person name="Ohkuma M."/>
        </authorList>
    </citation>
    <scope>NUCLEOTIDE SEQUENCE [LARGE SCALE GENOMIC DNA]</scope>
    <source>
        <strain evidence="1 2">JCM 6292</strain>
    </source>
</reference>